<organism evidence="2 3">
    <name type="scientific">Arachidicoccus soli</name>
    <dbReference type="NCBI Taxonomy" id="2341117"/>
    <lineage>
        <taxon>Bacteria</taxon>
        <taxon>Pseudomonadati</taxon>
        <taxon>Bacteroidota</taxon>
        <taxon>Chitinophagia</taxon>
        <taxon>Chitinophagales</taxon>
        <taxon>Chitinophagaceae</taxon>
        <taxon>Arachidicoccus</taxon>
    </lineage>
</organism>
<dbReference type="AlphaFoldDB" id="A0A386HNQ0"/>
<protein>
    <submittedName>
        <fullName evidence="2">Uncharacterized protein</fullName>
    </submittedName>
</protein>
<keyword evidence="1" id="KW-0472">Membrane</keyword>
<keyword evidence="1" id="KW-0812">Transmembrane</keyword>
<evidence type="ECO:0000313" key="3">
    <source>
        <dbReference type="Proteomes" id="UP000266118"/>
    </source>
</evidence>
<keyword evidence="1" id="KW-1133">Transmembrane helix</keyword>
<accession>A0A386HNQ0</accession>
<reference evidence="2 3" key="1">
    <citation type="submission" date="2018-09" db="EMBL/GenBank/DDBJ databases">
        <title>Arachidicoccus sp. nov., a bacterium isolated from soil.</title>
        <authorList>
            <person name="Weon H.-Y."/>
            <person name="Kwon S.-W."/>
            <person name="Lee S.A."/>
        </authorList>
    </citation>
    <scope>NUCLEOTIDE SEQUENCE [LARGE SCALE GENOMIC DNA]</scope>
    <source>
        <strain evidence="2 3">KIS59-12</strain>
    </source>
</reference>
<evidence type="ECO:0000313" key="2">
    <source>
        <dbReference type="EMBL" id="AYD47547.1"/>
    </source>
</evidence>
<sequence>MEVHHHPDLHHQPKKWKEYFLEFIMIFLAVFLGFIAENIRENLSDRSKGKEYVINIKKDLVADTLAINDFIPTLFFRINQFDSLISMLQKPGLASNGSGLYYLARSSTRVRLFEPTNTTITELEHSGNLRLITNRKVIDGLIKFEKIIGSYEALTPVDMHEADLYYPLLGNLFDASVFNTMVKIGSSDFSVDTSASIFSNLIKPAGNPQLRNHDPDKINLLIFYLHERKSTFIGEAGILQEQKKAAASLIQVINKEYHLSNE</sequence>
<evidence type="ECO:0000256" key="1">
    <source>
        <dbReference type="SAM" id="Phobius"/>
    </source>
</evidence>
<name>A0A386HNQ0_9BACT</name>
<gene>
    <name evidence="2" type="ORF">D6B99_07990</name>
</gene>
<keyword evidence="3" id="KW-1185">Reference proteome</keyword>
<dbReference type="KEGG" id="ark:D6B99_07990"/>
<dbReference type="OrthoDB" id="1454369at2"/>
<dbReference type="RefSeq" id="WP_119986787.1">
    <property type="nucleotide sequence ID" value="NZ_CP032489.1"/>
</dbReference>
<feature type="transmembrane region" description="Helical" evidence="1">
    <location>
        <begin position="20"/>
        <end position="39"/>
    </location>
</feature>
<dbReference type="Proteomes" id="UP000266118">
    <property type="component" value="Chromosome"/>
</dbReference>
<dbReference type="EMBL" id="CP032489">
    <property type="protein sequence ID" value="AYD47547.1"/>
    <property type="molecule type" value="Genomic_DNA"/>
</dbReference>
<proteinExistence type="predicted"/>